<sequence length="106" mass="11754">MQKYQSRNVLGLAIFLVSCSACIGKKRTQETASTRSQICATLTQSRRHARTQTLHRTIILTTLQHNCRSPTTTCSKAKFFTRKTCMTVTSLTKKKKSAGSSRRGAG</sequence>
<keyword evidence="1" id="KW-0732">Signal</keyword>
<dbReference type="EMBL" id="MLFU01000010">
    <property type="protein sequence ID" value="KAK1503960.1"/>
    <property type="molecule type" value="Genomic_DNA"/>
</dbReference>
<feature type="signal peptide" evidence="1">
    <location>
        <begin position="1"/>
        <end position="24"/>
    </location>
</feature>
<protein>
    <recommendedName>
        <fullName evidence="4">Secreted protein</fullName>
    </recommendedName>
</protein>
<name>A0ABQ9RHQ6_9PEZI</name>
<evidence type="ECO:0000313" key="3">
    <source>
        <dbReference type="Proteomes" id="UP001227543"/>
    </source>
</evidence>
<organism evidence="2 3">
    <name type="scientific">Colletotrichum tamarilloi</name>
    <dbReference type="NCBI Taxonomy" id="1209934"/>
    <lineage>
        <taxon>Eukaryota</taxon>
        <taxon>Fungi</taxon>
        <taxon>Dikarya</taxon>
        <taxon>Ascomycota</taxon>
        <taxon>Pezizomycotina</taxon>
        <taxon>Sordariomycetes</taxon>
        <taxon>Hypocreomycetidae</taxon>
        <taxon>Glomerellales</taxon>
        <taxon>Glomerellaceae</taxon>
        <taxon>Colletotrichum</taxon>
        <taxon>Colletotrichum acutatum species complex</taxon>
    </lineage>
</organism>
<gene>
    <name evidence="2" type="ORF">CTAM01_04190</name>
</gene>
<keyword evidence="3" id="KW-1185">Reference proteome</keyword>
<evidence type="ECO:0000313" key="2">
    <source>
        <dbReference type="EMBL" id="KAK1503960.1"/>
    </source>
</evidence>
<dbReference type="Proteomes" id="UP001227543">
    <property type="component" value="Unassembled WGS sequence"/>
</dbReference>
<proteinExistence type="predicted"/>
<dbReference type="RefSeq" id="XP_060384865.1">
    <property type="nucleotide sequence ID" value="XM_060520220.1"/>
</dbReference>
<comment type="caution">
    <text evidence="2">The sequence shown here is derived from an EMBL/GenBank/DDBJ whole genome shotgun (WGS) entry which is preliminary data.</text>
</comment>
<feature type="chain" id="PRO_5045986294" description="Secreted protein" evidence="1">
    <location>
        <begin position="25"/>
        <end position="106"/>
    </location>
</feature>
<accession>A0ABQ9RHQ6</accession>
<evidence type="ECO:0000256" key="1">
    <source>
        <dbReference type="SAM" id="SignalP"/>
    </source>
</evidence>
<evidence type="ECO:0008006" key="4">
    <source>
        <dbReference type="Google" id="ProtNLM"/>
    </source>
</evidence>
<dbReference type="PROSITE" id="PS51257">
    <property type="entry name" value="PROKAR_LIPOPROTEIN"/>
    <property type="match status" value="1"/>
</dbReference>
<reference evidence="2 3" key="1">
    <citation type="submission" date="2016-10" db="EMBL/GenBank/DDBJ databases">
        <title>The genome sequence of Colletotrichum fioriniae PJ7.</title>
        <authorList>
            <person name="Baroncelli R."/>
        </authorList>
    </citation>
    <scope>NUCLEOTIDE SEQUENCE [LARGE SCALE GENOMIC DNA]</scope>
    <source>
        <strain evidence="2 3">Tom-12</strain>
    </source>
</reference>
<dbReference type="GeneID" id="85404458"/>